<sequence>MSLFSTLTRHKTVQQLQAELGQRKELRRVLGVWQLTSIGLGGIIGVGIFVLAGQQAAANAGPAVALAFIIAGIASGAAALCYAEFAGLIPVTGSAYTYGYAVLGEFVAWLIGWDLLLEYALIVAAVASGWSGYMQNILEHFGLGLPLWAQGAIGTGEGHVFNLIAALVAMGVAVLLTARTEVGARLNTIVVAAKIVGVALVIIVGAFYIDPSNWVPFVPEEVIHPDGTRQYGWHGVTAAAAVVFFAVFGYDTLTTAAEESRDPQRDLPRAILLSLGISMLLYLTISMVLTGVAHYTTLDNPAPVANAFGNLGMGWVSVAISVTAVTSIISVIFAFMLAAARIWFSLSRDGLLPAWFAKVHPSTGTPYRPTLILGVVTAIAAGLLPLDELAKLVNIGALSAFVVICSAVLVLRYKQPDLHRAFRTPFVPFVPVIGIGFSIWLLALLPWATWERFVIWLVIGLVVYFAYGIRHSKLARGD</sequence>
<dbReference type="InterPro" id="IPR002293">
    <property type="entry name" value="AA/rel_permease1"/>
</dbReference>
<dbReference type="RefSeq" id="WP_092406705.1">
    <property type="nucleotide sequence ID" value="NZ_FOVF01000008.1"/>
</dbReference>
<dbReference type="AlphaFoldDB" id="A0A1I4X8M0"/>
<feature type="transmembrane region" description="Helical" evidence="6">
    <location>
        <begin position="189"/>
        <end position="209"/>
    </location>
</feature>
<dbReference type="Proteomes" id="UP000198575">
    <property type="component" value="Unassembled WGS sequence"/>
</dbReference>
<dbReference type="EMBL" id="FOVF01000008">
    <property type="protein sequence ID" value="SFN21569.1"/>
    <property type="molecule type" value="Genomic_DNA"/>
</dbReference>
<dbReference type="PANTHER" id="PTHR43243:SF4">
    <property type="entry name" value="CATIONIC AMINO ACID TRANSPORTER 4"/>
    <property type="match status" value="1"/>
</dbReference>
<keyword evidence="3 6" id="KW-0812">Transmembrane</keyword>
<feature type="transmembrane region" description="Helical" evidence="6">
    <location>
        <begin position="315"/>
        <end position="344"/>
    </location>
</feature>
<dbReference type="GO" id="GO:0016020">
    <property type="term" value="C:membrane"/>
    <property type="evidence" value="ECO:0007669"/>
    <property type="project" value="UniProtKB-SubCell"/>
</dbReference>
<organism evidence="7 8">
    <name type="scientific">Dokdonella immobilis</name>
    <dbReference type="NCBI Taxonomy" id="578942"/>
    <lineage>
        <taxon>Bacteria</taxon>
        <taxon>Pseudomonadati</taxon>
        <taxon>Pseudomonadota</taxon>
        <taxon>Gammaproteobacteria</taxon>
        <taxon>Lysobacterales</taxon>
        <taxon>Rhodanobacteraceae</taxon>
        <taxon>Dokdonella</taxon>
    </lineage>
</organism>
<keyword evidence="5 6" id="KW-0472">Membrane</keyword>
<gene>
    <name evidence="7" type="ORF">SAMN05216289_10829</name>
</gene>
<evidence type="ECO:0000313" key="8">
    <source>
        <dbReference type="Proteomes" id="UP000198575"/>
    </source>
</evidence>
<keyword evidence="8" id="KW-1185">Reference proteome</keyword>
<name>A0A1I4X8M0_9GAMM</name>
<feature type="transmembrane region" description="Helical" evidence="6">
    <location>
        <begin position="95"/>
        <end position="112"/>
    </location>
</feature>
<feature type="transmembrane region" description="Helical" evidence="6">
    <location>
        <begin position="425"/>
        <end position="447"/>
    </location>
</feature>
<feature type="transmembrane region" description="Helical" evidence="6">
    <location>
        <begin position="119"/>
        <end position="138"/>
    </location>
</feature>
<feature type="transmembrane region" description="Helical" evidence="6">
    <location>
        <begin position="271"/>
        <end position="295"/>
    </location>
</feature>
<dbReference type="PANTHER" id="PTHR43243">
    <property type="entry name" value="INNER MEMBRANE TRANSPORTER YGJI-RELATED"/>
    <property type="match status" value="1"/>
</dbReference>
<evidence type="ECO:0000256" key="6">
    <source>
        <dbReference type="SAM" id="Phobius"/>
    </source>
</evidence>
<feature type="transmembrane region" description="Helical" evidence="6">
    <location>
        <begin position="32"/>
        <end position="52"/>
    </location>
</feature>
<accession>A0A1I4X8M0</accession>
<dbReference type="PIRSF" id="PIRSF006060">
    <property type="entry name" value="AA_transporter"/>
    <property type="match status" value="1"/>
</dbReference>
<dbReference type="OrthoDB" id="9804700at2"/>
<feature type="transmembrane region" description="Helical" evidence="6">
    <location>
        <begin position="64"/>
        <end position="89"/>
    </location>
</feature>
<dbReference type="Pfam" id="PF13520">
    <property type="entry name" value="AA_permease_2"/>
    <property type="match status" value="1"/>
</dbReference>
<keyword evidence="2" id="KW-0813">Transport</keyword>
<feature type="transmembrane region" description="Helical" evidence="6">
    <location>
        <begin position="231"/>
        <end position="250"/>
    </location>
</feature>
<evidence type="ECO:0000256" key="2">
    <source>
        <dbReference type="ARBA" id="ARBA00022448"/>
    </source>
</evidence>
<evidence type="ECO:0000256" key="4">
    <source>
        <dbReference type="ARBA" id="ARBA00022989"/>
    </source>
</evidence>
<dbReference type="Gene3D" id="1.20.1740.10">
    <property type="entry name" value="Amino acid/polyamine transporter I"/>
    <property type="match status" value="1"/>
</dbReference>
<evidence type="ECO:0000256" key="3">
    <source>
        <dbReference type="ARBA" id="ARBA00022692"/>
    </source>
</evidence>
<feature type="transmembrane region" description="Helical" evidence="6">
    <location>
        <begin position="453"/>
        <end position="469"/>
    </location>
</feature>
<keyword evidence="4 6" id="KW-1133">Transmembrane helix</keyword>
<evidence type="ECO:0000256" key="1">
    <source>
        <dbReference type="ARBA" id="ARBA00004141"/>
    </source>
</evidence>
<dbReference type="GO" id="GO:0015171">
    <property type="term" value="F:amino acid transmembrane transporter activity"/>
    <property type="evidence" value="ECO:0007669"/>
    <property type="project" value="TreeGrafter"/>
</dbReference>
<evidence type="ECO:0000256" key="5">
    <source>
        <dbReference type="ARBA" id="ARBA00023136"/>
    </source>
</evidence>
<feature type="transmembrane region" description="Helical" evidence="6">
    <location>
        <begin position="392"/>
        <end position="413"/>
    </location>
</feature>
<feature type="transmembrane region" description="Helical" evidence="6">
    <location>
        <begin position="365"/>
        <end position="386"/>
    </location>
</feature>
<dbReference type="STRING" id="578942.SAMN05216289_10829"/>
<evidence type="ECO:0000313" key="7">
    <source>
        <dbReference type="EMBL" id="SFN21569.1"/>
    </source>
</evidence>
<comment type="subcellular location">
    <subcellularLocation>
        <location evidence="1">Membrane</location>
        <topology evidence="1">Multi-pass membrane protein</topology>
    </subcellularLocation>
</comment>
<reference evidence="7 8" key="1">
    <citation type="submission" date="2016-10" db="EMBL/GenBank/DDBJ databases">
        <authorList>
            <person name="de Groot N.N."/>
        </authorList>
    </citation>
    <scope>NUCLEOTIDE SEQUENCE [LARGE SCALE GENOMIC DNA]</scope>
    <source>
        <strain evidence="7 8">CGMCC 1.7659</strain>
    </source>
</reference>
<proteinExistence type="predicted"/>
<protein>
    <submittedName>
        <fullName evidence="7">Amino acid/polyamine/organocation transporter, APC superfamily</fullName>
    </submittedName>
</protein>
<feature type="transmembrane region" description="Helical" evidence="6">
    <location>
        <begin position="158"/>
        <end position="177"/>
    </location>
</feature>